<dbReference type="SUPFAM" id="SSF117143">
    <property type="entry name" value="Flagellar hook protein flgE"/>
    <property type="match status" value="1"/>
</dbReference>
<dbReference type="GO" id="GO:0009425">
    <property type="term" value="C:bacterial-type flagellum basal body"/>
    <property type="evidence" value="ECO:0007669"/>
    <property type="project" value="UniProtKB-SubCell"/>
</dbReference>
<comment type="subcellular location">
    <subcellularLocation>
        <location evidence="1 4">Bacterial flagellum basal body</location>
    </subcellularLocation>
</comment>
<reference evidence="7 8" key="1">
    <citation type="submission" date="2016-02" db="EMBL/GenBank/DDBJ databases">
        <title>Complete Genome of H5569, the type strain of the newly described species Haematospirillium jordaniae.</title>
        <authorList>
            <person name="Nicholson A.C."/>
            <person name="Humrighouse B.W."/>
            <person name="Loparov V."/>
            <person name="McQuiston J.R."/>
        </authorList>
    </citation>
    <scope>NUCLEOTIDE SEQUENCE [LARGE SCALE GENOMIC DNA]</scope>
    <source>
        <strain evidence="7 8">H5569</strain>
    </source>
</reference>
<evidence type="ECO:0000313" key="7">
    <source>
        <dbReference type="EMBL" id="AMW35324.1"/>
    </source>
</evidence>
<evidence type="ECO:0000259" key="6">
    <source>
        <dbReference type="Pfam" id="PF06429"/>
    </source>
</evidence>
<dbReference type="Pfam" id="PF06429">
    <property type="entry name" value="Flg_bbr_C"/>
    <property type="match status" value="1"/>
</dbReference>
<dbReference type="NCBIfam" id="TIGR03506">
    <property type="entry name" value="FlgEFG_subfam"/>
    <property type="match status" value="1"/>
</dbReference>
<keyword evidence="8" id="KW-1185">Reference proteome</keyword>
<evidence type="ECO:0000259" key="5">
    <source>
        <dbReference type="Pfam" id="PF00460"/>
    </source>
</evidence>
<evidence type="ECO:0000256" key="3">
    <source>
        <dbReference type="ARBA" id="ARBA00023143"/>
    </source>
</evidence>
<organism evidence="7 8">
    <name type="scientific">Haematospirillum jordaniae</name>
    <dbReference type="NCBI Taxonomy" id="1549855"/>
    <lineage>
        <taxon>Bacteria</taxon>
        <taxon>Pseudomonadati</taxon>
        <taxon>Pseudomonadota</taxon>
        <taxon>Alphaproteobacteria</taxon>
        <taxon>Rhodospirillales</taxon>
        <taxon>Novispirillaceae</taxon>
        <taxon>Haematospirillum</taxon>
    </lineage>
</organism>
<dbReference type="OrthoDB" id="8372879at2"/>
<dbReference type="RefSeq" id="WP_066135910.1">
    <property type="nucleotide sequence ID" value="NZ_CP014525.1"/>
</dbReference>
<evidence type="ECO:0000256" key="2">
    <source>
        <dbReference type="ARBA" id="ARBA00009677"/>
    </source>
</evidence>
<dbReference type="InterPro" id="IPR020013">
    <property type="entry name" value="Flagellar_FlgE/F/G"/>
</dbReference>
<dbReference type="PANTHER" id="PTHR30435">
    <property type="entry name" value="FLAGELLAR PROTEIN"/>
    <property type="match status" value="1"/>
</dbReference>
<sequence>MAIFGVLNTSGTAMNAHSVHMNQISTNIANLNTTSYKDIETHYQTLKNRVGPLGNFFGVKTAEIRRVEEQGLVAPTARYLDVAINGAGFFVLNTAVDGSGEQKYTRDGSFTGEVYVRGGDTNGDGLPDQGTHLVTRSGVYVMGYKAAEDGTFSNTMSAIDYSNEAIDPGRATSKVELRGNVPATELQKITYRLNVPVIQQITSPEGVPQTVTHGVRLAFTPRDAVPGGWTLVPSGDAGITSVTTTPNEIKFTGEGKLDVAASGGGITTLTITYDGGQTQDVAVDLRQMTQFSGGDDLELRQLIQDGYTASVMRDVYFNSEGVMLGRFSNGVEKPLYKLPIATFPAPQKLDLQNNNIYAATEDAGKPTIKSLSPDDRISEFVGSALEYSNVRLEDQFSRMIITQRAYSSAATVFRTGDEMAKTIRDMF</sequence>
<dbReference type="Pfam" id="PF00460">
    <property type="entry name" value="Flg_bb_rod"/>
    <property type="match status" value="1"/>
</dbReference>
<proteinExistence type="inferred from homology"/>
<dbReference type="PANTHER" id="PTHR30435:SF19">
    <property type="entry name" value="FLAGELLAR BASAL-BODY ROD PROTEIN FLGG"/>
    <property type="match status" value="1"/>
</dbReference>
<dbReference type="InterPro" id="IPR001444">
    <property type="entry name" value="Flag_bb_rod_N"/>
</dbReference>
<dbReference type="Proteomes" id="UP000076066">
    <property type="component" value="Chromosome"/>
</dbReference>
<accession>A0A143DF15</accession>
<feature type="domain" description="Flagellar basal body rod protein N-terminal" evidence="5">
    <location>
        <begin position="7"/>
        <end position="37"/>
    </location>
</feature>
<dbReference type="KEGG" id="hjo:AY555_09210"/>
<dbReference type="AlphaFoldDB" id="A0A143DF15"/>
<evidence type="ECO:0000313" key="8">
    <source>
        <dbReference type="Proteomes" id="UP000076066"/>
    </source>
</evidence>
<comment type="similarity">
    <text evidence="2 4">Belongs to the flagella basal body rod proteins family.</text>
</comment>
<dbReference type="InterPro" id="IPR037058">
    <property type="entry name" value="Falgellar_hook_FlgE_sf"/>
</dbReference>
<dbReference type="InterPro" id="IPR010930">
    <property type="entry name" value="Flg_bb/hook_C_dom"/>
</dbReference>
<dbReference type="STRING" id="1549855.AY555_09210"/>
<keyword evidence="3 4" id="KW-0975">Bacterial flagellum</keyword>
<feature type="domain" description="Flagellar basal-body/hook protein C-terminal" evidence="6">
    <location>
        <begin position="383"/>
        <end position="424"/>
    </location>
</feature>
<dbReference type="EMBL" id="CP014525">
    <property type="protein sequence ID" value="AMW35324.1"/>
    <property type="molecule type" value="Genomic_DNA"/>
</dbReference>
<evidence type="ECO:0000256" key="4">
    <source>
        <dbReference type="RuleBase" id="RU362116"/>
    </source>
</evidence>
<protein>
    <submittedName>
        <fullName evidence="7">Uncharacterized protein</fullName>
    </submittedName>
</protein>
<gene>
    <name evidence="7" type="ORF">AY555_09210</name>
</gene>
<dbReference type="GO" id="GO:0071978">
    <property type="term" value="P:bacterial-type flagellum-dependent swarming motility"/>
    <property type="evidence" value="ECO:0007669"/>
    <property type="project" value="TreeGrafter"/>
</dbReference>
<dbReference type="GeneID" id="53317331"/>
<dbReference type="InterPro" id="IPR037925">
    <property type="entry name" value="FlgE/F/G-like"/>
</dbReference>
<evidence type="ECO:0000256" key="1">
    <source>
        <dbReference type="ARBA" id="ARBA00004117"/>
    </source>
</evidence>
<dbReference type="Gene3D" id="2.60.98.20">
    <property type="entry name" value="Flagellar hook protein FlgE"/>
    <property type="match status" value="1"/>
</dbReference>
<name>A0A143DF15_9PROT</name>